<feature type="transmembrane region" description="Helical" evidence="1">
    <location>
        <begin position="17"/>
        <end position="33"/>
    </location>
</feature>
<organism evidence="3 4">
    <name type="scientific">Oopsacas minuta</name>
    <dbReference type="NCBI Taxonomy" id="111878"/>
    <lineage>
        <taxon>Eukaryota</taxon>
        <taxon>Metazoa</taxon>
        <taxon>Porifera</taxon>
        <taxon>Hexactinellida</taxon>
        <taxon>Hexasterophora</taxon>
        <taxon>Lyssacinosida</taxon>
        <taxon>Leucopsacidae</taxon>
        <taxon>Oopsacas</taxon>
    </lineage>
</organism>
<comment type="caution">
    <text evidence="3">The sequence shown here is derived from an EMBL/GenBank/DDBJ whole genome shotgun (WGS) entry which is preliminary data.</text>
</comment>
<dbReference type="AlphaFoldDB" id="A0AAV7JZT7"/>
<accession>A0AAV7JZT7</accession>
<evidence type="ECO:0000313" key="4">
    <source>
        <dbReference type="Proteomes" id="UP001165289"/>
    </source>
</evidence>
<feature type="domain" description="Mos1 transposase HTH" evidence="2">
    <location>
        <begin position="55"/>
        <end position="104"/>
    </location>
</feature>
<dbReference type="EMBL" id="JAKMXF010000222">
    <property type="protein sequence ID" value="KAI6654497.1"/>
    <property type="molecule type" value="Genomic_DNA"/>
</dbReference>
<dbReference type="Gene3D" id="1.10.10.1450">
    <property type="match status" value="1"/>
</dbReference>
<keyword evidence="4" id="KW-1185">Reference proteome</keyword>
<protein>
    <recommendedName>
        <fullName evidence="2">Mos1 transposase HTH domain-containing protein</fullName>
    </recommendedName>
</protein>
<keyword evidence="1" id="KW-1133">Transmembrane helix</keyword>
<name>A0AAV7JZT7_9METZ</name>
<dbReference type="InterPro" id="IPR041426">
    <property type="entry name" value="Mos1_HTH"/>
</dbReference>
<keyword evidence="1" id="KW-0812">Transmembrane</keyword>
<proteinExistence type="predicted"/>
<evidence type="ECO:0000313" key="3">
    <source>
        <dbReference type="EMBL" id="KAI6654497.1"/>
    </source>
</evidence>
<keyword evidence="1" id="KW-0472">Membrane</keyword>
<sequence length="114" mass="13399">MKPLTCGYFPASIFSDIFYYSTLKLSFIYIFYFQKLDNFVYMASKISQSKSDLTKRDFRAMVLILFKLQKTRVEIYESLQELFPDLAPSLSTVERCYRKFIHGNFVVEDAPRAG</sequence>
<dbReference type="Pfam" id="PF17906">
    <property type="entry name" value="HTH_48"/>
    <property type="match status" value="1"/>
</dbReference>
<evidence type="ECO:0000259" key="2">
    <source>
        <dbReference type="Pfam" id="PF17906"/>
    </source>
</evidence>
<reference evidence="3 4" key="1">
    <citation type="journal article" date="2023" name="BMC Biol.">
        <title>The compact genome of the sponge Oopsacas minuta (Hexactinellida) is lacking key metazoan core genes.</title>
        <authorList>
            <person name="Santini S."/>
            <person name="Schenkelaars Q."/>
            <person name="Jourda C."/>
            <person name="Duchesne M."/>
            <person name="Belahbib H."/>
            <person name="Rocher C."/>
            <person name="Selva M."/>
            <person name="Riesgo A."/>
            <person name="Vervoort M."/>
            <person name="Leys S.P."/>
            <person name="Kodjabachian L."/>
            <person name="Le Bivic A."/>
            <person name="Borchiellini C."/>
            <person name="Claverie J.M."/>
            <person name="Renard E."/>
        </authorList>
    </citation>
    <scope>NUCLEOTIDE SEQUENCE [LARGE SCALE GENOMIC DNA]</scope>
    <source>
        <strain evidence="3">SPO-2</strain>
    </source>
</reference>
<dbReference type="Proteomes" id="UP001165289">
    <property type="component" value="Unassembled WGS sequence"/>
</dbReference>
<evidence type="ECO:0000256" key="1">
    <source>
        <dbReference type="SAM" id="Phobius"/>
    </source>
</evidence>
<gene>
    <name evidence="3" type="ORF">LOD99_893</name>
</gene>